<evidence type="ECO:0000313" key="1">
    <source>
        <dbReference type="EMBL" id="WOB77568.1"/>
    </source>
</evidence>
<protein>
    <submittedName>
        <fullName evidence="1">Uncharacterized protein</fullName>
    </submittedName>
</protein>
<organism evidence="1 2">
    <name type="scientific">Brevundimonas nasdae</name>
    <dbReference type="NCBI Taxonomy" id="172043"/>
    <lineage>
        <taxon>Bacteria</taxon>
        <taxon>Pseudomonadati</taxon>
        <taxon>Pseudomonadota</taxon>
        <taxon>Alphaproteobacteria</taxon>
        <taxon>Caulobacterales</taxon>
        <taxon>Caulobacteraceae</taxon>
        <taxon>Brevundimonas</taxon>
    </lineage>
</organism>
<dbReference type="EMBL" id="CP119180">
    <property type="protein sequence ID" value="WOB77568.1"/>
    <property type="molecule type" value="Genomic_DNA"/>
</dbReference>
<gene>
    <name evidence="1" type="ORF">PZA08_09480</name>
</gene>
<reference evidence="1" key="1">
    <citation type="submission" date="2023-03" db="EMBL/GenBank/DDBJ databases">
        <title>Genome sequence of Brevundimonas nasdae SJTX8.</title>
        <authorList>
            <person name="Liang R."/>
        </authorList>
    </citation>
    <scope>NUCLEOTIDE SEQUENCE</scope>
    <source>
        <strain evidence="1">X8</strain>
    </source>
</reference>
<sequence>MPDPEDHLESANQAHAAPYRPEDFTKLQPEIPTLFQRTWSRLKIVLLGIVITSVLAFCGRLAGVG</sequence>
<keyword evidence="2" id="KW-1185">Reference proteome</keyword>
<evidence type="ECO:0000313" key="2">
    <source>
        <dbReference type="Proteomes" id="UP001302493"/>
    </source>
</evidence>
<accession>A0ACD4VHW1</accession>
<proteinExistence type="predicted"/>
<name>A0ACD4VHW1_9CAUL</name>
<dbReference type="Proteomes" id="UP001302493">
    <property type="component" value="Chromosome"/>
</dbReference>